<feature type="compositionally biased region" description="Low complexity" evidence="14">
    <location>
        <begin position="1"/>
        <end position="31"/>
    </location>
</feature>
<keyword evidence="2 11" id="KW-0547">Nucleotide-binding</keyword>
<dbReference type="InterPro" id="IPR020588">
    <property type="entry name" value="RecA_ATP-bd"/>
</dbReference>
<evidence type="ECO:0000256" key="11">
    <source>
        <dbReference type="HAMAP-Rule" id="MF_01498"/>
    </source>
</evidence>
<evidence type="ECO:0000313" key="17">
    <source>
        <dbReference type="Proteomes" id="UP000326331"/>
    </source>
</evidence>
<dbReference type="Gene3D" id="3.40.50.300">
    <property type="entry name" value="P-loop containing nucleotide triphosphate hydrolases"/>
    <property type="match status" value="1"/>
</dbReference>
<dbReference type="InterPro" id="IPR004504">
    <property type="entry name" value="DNA_repair_RadA"/>
</dbReference>
<accession>A0ABX6C577</accession>
<evidence type="ECO:0000256" key="13">
    <source>
        <dbReference type="RuleBase" id="RU003555"/>
    </source>
</evidence>
<keyword evidence="3 11" id="KW-0227">DNA damage</keyword>
<dbReference type="Pfam" id="PF13481">
    <property type="entry name" value="AAA_25"/>
    <property type="match status" value="1"/>
</dbReference>
<sequence length="548" mass="55650">MRSRPARPSTARATSPAGSPSSTGSISPLRSAGTTRKPPALSTSRPAFAPNSAPQTSSSSRPDAGGPYTRRVPRTERGYRCSSCGWTTVAYVGRCPGCQAWNTLEPFAEAPRGTAASRRPGAAAPAASLVRLGDVEGDTAERHATAIPEFDRVLGGGIVPGSLILVGGDPGIGKSTLMLQAAASLARGGLRVACICGEESPRQVRMRAERLGVADAPVDLIADPSLDAALAAAESAGVDVLVVDSIQSVTVEGLESRAGGPAQLAEAGARLLAFAKGTGTATLVTGHVTKGGEVAGPKLLEHLVDVVLYFESAEGGVLRLLRAVKNRFGATDELGLFEMTGAGLQSVENASAAFLAPHAPGASGCAITAVIEGSRPLAVEVQALAVPSALAAPRRIAAGIEPARLHLLLAVLARRGGIPAGALDIVASVSGGLRLRDTSADLAICLALASAIHDRPLPAGTAFLGELALSGAVRPVHQANRRLAELARLGLRGAVVPAGTAAVEGLQLTRVASLADALERVGLSGLPVRAVPHHDALQQPQRGEQADQ</sequence>
<evidence type="ECO:0000259" key="15">
    <source>
        <dbReference type="PROSITE" id="PS50162"/>
    </source>
</evidence>
<evidence type="ECO:0000256" key="10">
    <source>
        <dbReference type="ARBA" id="ARBA00023204"/>
    </source>
</evidence>
<dbReference type="PANTHER" id="PTHR32472:SF10">
    <property type="entry name" value="DNA REPAIR PROTEIN RADA-LIKE PROTEIN"/>
    <property type="match status" value="1"/>
</dbReference>
<gene>
    <name evidence="11 16" type="primary">radA</name>
    <name evidence="16" type="ORF">Tbon_09940</name>
</gene>
<evidence type="ECO:0000313" key="16">
    <source>
        <dbReference type="EMBL" id="QFG03606.1"/>
    </source>
</evidence>
<evidence type="ECO:0000256" key="7">
    <source>
        <dbReference type="ARBA" id="ARBA00022840"/>
    </source>
</evidence>
<comment type="domain">
    <text evidence="11">The middle region has homology to RecA with ATPase motifs including the RadA KNRFG motif, while the C-terminus is homologous to Lon protease.</text>
</comment>
<keyword evidence="4 13" id="KW-0863">Zinc-finger</keyword>
<dbReference type="NCBIfam" id="TIGR00416">
    <property type="entry name" value="sms"/>
    <property type="match status" value="1"/>
</dbReference>
<organism evidence="16 17">
    <name type="scientific">Tepidiforma bonchosmolovskayae</name>
    <dbReference type="NCBI Taxonomy" id="2601677"/>
    <lineage>
        <taxon>Bacteria</taxon>
        <taxon>Bacillati</taxon>
        <taxon>Chloroflexota</taxon>
        <taxon>Tepidiformia</taxon>
        <taxon>Tepidiformales</taxon>
        <taxon>Tepidiformaceae</taxon>
        <taxon>Tepidiforma</taxon>
    </lineage>
</organism>
<evidence type="ECO:0000256" key="4">
    <source>
        <dbReference type="ARBA" id="ARBA00022771"/>
    </source>
</evidence>
<reference evidence="16 17" key="1">
    <citation type="submission" date="2019-08" db="EMBL/GenBank/DDBJ databases">
        <authorList>
            <person name="Toschakov S.V."/>
        </authorList>
    </citation>
    <scope>NUCLEOTIDE SEQUENCE [LARGE SCALE GENOMIC DNA]</scope>
    <source>
        <strain evidence="16 17">3753O</strain>
    </source>
</reference>
<dbReference type="SMART" id="SM00382">
    <property type="entry name" value="AAA"/>
    <property type="match status" value="1"/>
</dbReference>
<evidence type="ECO:0000256" key="2">
    <source>
        <dbReference type="ARBA" id="ARBA00022741"/>
    </source>
</evidence>
<feature type="region of interest" description="Disordered" evidence="14">
    <location>
        <begin position="1"/>
        <end position="73"/>
    </location>
</feature>
<feature type="short sequence motif" description="RadA KNRFG motif" evidence="11">
    <location>
        <begin position="325"/>
        <end position="329"/>
    </location>
</feature>
<dbReference type="Proteomes" id="UP000326331">
    <property type="component" value="Chromosome"/>
</dbReference>
<comment type="function">
    <text evidence="11">Plays a role in repairing double-strand DNA breaks, probably involving stabilizing or processing branched DNA or blocked replication forks.</text>
</comment>
<keyword evidence="17" id="KW-1185">Reference proteome</keyword>
<keyword evidence="8 11" id="KW-0346">Stress response</keyword>
<keyword evidence="1 11" id="KW-0479">Metal-binding</keyword>
<comment type="similarity">
    <text evidence="11 13">Belongs to the RecA family. RadA subfamily.</text>
</comment>
<dbReference type="EMBL" id="CP042829">
    <property type="protein sequence ID" value="QFG03606.1"/>
    <property type="molecule type" value="Genomic_DNA"/>
</dbReference>
<proteinExistence type="inferred from homology"/>
<dbReference type="InterPro" id="IPR041166">
    <property type="entry name" value="Rubredoxin_2"/>
</dbReference>
<evidence type="ECO:0000256" key="14">
    <source>
        <dbReference type="SAM" id="MobiDB-lite"/>
    </source>
</evidence>
<evidence type="ECO:0000256" key="5">
    <source>
        <dbReference type="ARBA" id="ARBA00022801"/>
    </source>
</evidence>
<dbReference type="PROSITE" id="PS50162">
    <property type="entry name" value="RECA_2"/>
    <property type="match status" value="1"/>
</dbReference>
<dbReference type="Gene3D" id="3.30.230.10">
    <property type="match status" value="1"/>
</dbReference>
<keyword evidence="7 11" id="KW-0067">ATP-binding</keyword>
<dbReference type="Pfam" id="PF13541">
    <property type="entry name" value="ChlI"/>
    <property type="match status" value="1"/>
</dbReference>
<dbReference type="SUPFAM" id="SSF52540">
    <property type="entry name" value="P-loop containing nucleoside triphosphate hydrolases"/>
    <property type="match status" value="1"/>
</dbReference>
<dbReference type="InterPro" id="IPR027417">
    <property type="entry name" value="P-loop_NTPase"/>
</dbReference>
<dbReference type="InterPro" id="IPR014721">
    <property type="entry name" value="Ribsml_uS5_D2-typ_fold_subgr"/>
</dbReference>
<evidence type="ECO:0000256" key="6">
    <source>
        <dbReference type="ARBA" id="ARBA00022833"/>
    </source>
</evidence>
<reference evidence="16 17" key="2">
    <citation type="submission" date="2019-10" db="EMBL/GenBank/DDBJ databases">
        <title>Thermopilla bonchosmolovskayae gen. nov., sp. nov., a moderately thermophilic Chloroflexi bacterium from a Chukotka hot spring (Arctic, Russia), representing a novel classis Thermopillaia, which include previously uncultivated lineage OLB14.</title>
        <authorList>
            <person name="Kochetkova T.V."/>
            <person name="Zayulina K.S."/>
            <person name="Zhigarkov V.S."/>
            <person name="Minaev N.V."/>
            <person name="Novikov A."/>
            <person name="Toshchakov S.V."/>
            <person name="Elcheninov A.G."/>
            <person name="Kublanov I.V."/>
        </authorList>
    </citation>
    <scope>NUCLEOTIDE SEQUENCE [LARGE SCALE GENOMIC DNA]</scope>
    <source>
        <strain evidence="16 17">3753O</strain>
    </source>
</reference>
<evidence type="ECO:0000256" key="1">
    <source>
        <dbReference type="ARBA" id="ARBA00022723"/>
    </source>
</evidence>
<comment type="function">
    <text evidence="13">DNA-dependent ATPase involved in processing of recombination intermediates, plays a role in repairing DNA breaks. Stimulates the branch migration of RecA-mediated strand transfer reactions, allowing the 3' invading strand to extend heteroduplex DNA faster. Binds ssDNA in the presence of ADP but not other nucleotides, has ATPase activity that is stimulated by ssDNA and various branched DNA structures, but inhibited by SSB. Does not have RecA's homology-searching function.</text>
</comment>
<feature type="region of interest" description="Lon-protease-like" evidence="11">
    <location>
        <begin position="424"/>
        <end position="548"/>
    </location>
</feature>
<dbReference type="PANTHER" id="PTHR32472">
    <property type="entry name" value="DNA REPAIR PROTEIN RADA"/>
    <property type="match status" value="1"/>
</dbReference>
<dbReference type="InterPro" id="IPR003593">
    <property type="entry name" value="AAA+_ATPase"/>
</dbReference>
<evidence type="ECO:0000256" key="9">
    <source>
        <dbReference type="ARBA" id="ARBA00023125"/>
    </source>
</evidence>
<dbReference type="InterPro" id="IPR020568">
    <property type="entry name" value="Ribosomal_Su5_D2-typ_SF"/>
</dbReference>
<evidence type="ECO:0000256" key="8">
    <source>
        <dbReference type="ARBA" id="ARBA00023016"/>
    </source>
</evidence>
<evidence type="ECO:0000256" key="12">
    <source>
        <dbReference type="NCBIfam" id="TIGR00416"/>
    </source>
</evidence>
<keyword evidence="6 13" id="KW-0862">Zinc</keyword>
<dbReference type="PRINTS" id="PR01874">
    <property type="entry name" value="DNAREPAIRADA"/>
</dbReference>
<dbReference type="HAMAP" id="MF_01498">
    <property type="entry name" value="RadA_bact"/>
    <property type="match status" value="1"/>
</dbReference>
<evidence type="ECO:0000256" key="3">
    <source>
        <dbReference type="ARBA" id="ARBA00022763"/>
    </source>
</evidence>
<feature type="domain" description="RecA family profile 1" evidence="15">
    <location>
        <begin position="139"/>
        <end position="288"/>
    </location>
</feature>
<keyword evidence="5" id="KW-0378">Hydrolase</keyword>
<feature type="binding site" evidence="11">
    <location>
        <begin position="168"/>
        <end position="175"/>
    </location>
    <ligand>
        <name>ATP</name>
        <dbReference type="ChEBI" id="CHEBI:30616"/>
    </ligand>
</feature>
<keyword evidence="9 11" id="KW-0238">DNA-binding</keyword>
<keyword evidence="10 11" id="KW-0234">DNA repair</keyword>
<dbReference type="SUPFAM" id="SSF54211">
    <property type="entry name" value="Ribosomal protein S5 domain 2-like"/>
    <property type="match status" value="1"/>
</dbReference>
<protein>
    <recommendedName>
        <fullName evidence="11 12">DNA repair protein RadA</fullName>
    </recommendedName>
</protein>
<feature type="compositionally biased region" description="Polar residues" evidence="14">
    <location>
        <begin position="52"/>
        <end position="61"/>
    </location>
</feature>
<name>A0ABX6C577_9CHLR</name>
<dbReference type="Pfam" id="PF18073">
    <property type="entry name" value="Zn_ribbon_LapB"/>
    <property type="match status" value="1"/>
</dbReference>